<reference evidence="3" key="1">
    <citation type="journal article" date="2019" name="Int. J. Syst. Evol. Microbiol.">
        <title>The Global Catalogue of Microorganisms (GCM) 10K type strain sequencing project: providing services to taxonomists for standard genome sequencing and annotation.</title>
        <authorList>
            <consortium name="The Broad Institute Genomics Platform"/>
            <consortium name="The Broad Institute Genome Sequencing Center for Infectious Disease"/>
            <person name="Wu L."/>
            <person name="Ma J."/>
        </authorList>
    </citation>
    <scope>NUCLEOTIDE SEQUENCE [LARGE SCALE GENOMIC DNA]</scope>
    <source>
        <strain evidence="3">CGMCC 1.15180</strain>
    </source>
</reference>
<dbReference type="RefSeq" id="WP_376888790.1">
    <property type="nucleotide sequence ID" value="NZ_JBHUHR010000046.1"/>
</dbReference>
<sequence length="150" mass="17200">MIHCKPKKATYFSLSIVLLILLGGLVYLLNDFANTRNYGLIFYLISAPLVTVVSLMLLVKMMVGYKFISVGKEKITTRLPLRGITKTYDLKQILAWEEEKVIANKKEFKQTTIVFDDKASFTMSNHEHVNYEDFVVYLGKKAPSKRVKTN</sequence>
<feature type="transmembrane region" description="Helical" evidence="1">
    <location>
        <begin position="9"/>
        <end position="28"/>
    </location>
</feature>
<dbReference type="Proteomes" id="UP001597361">
    <property type="component" value="Unassembled WGS sequence"/>
</dbReference>
<keyword evidence="3" id="KW-1185">Reference proteome</keyword>
<dbReference type="EMBL" id="JBHUHR010000046">
    <property type="protein sequence ID" value="MFD2037142.1"/>
    <property type="molecule type" value="Genomic_DNA"/>
</dbReference>
<evidence type="ECO:0008006" key="4">
    <source>
        <dbReference type="Google" id="ProtNLM"/>
    </source>
</evidence>
<organism evidence="2 3">
    <name type="scientific">Belliella marina</name>
    <dbReference type="NCBI Taxonomy" id="1644146"/>
    <lineage>
        <taxon>Bacteria</taxon>
        <taxon>Pseudomonadati</taxon>
        <taxon>Bacteroidota</taxon>
        <taxon>Cytophagia</taxon>
        <taxon>Cytophagales</taxon>
        <taxon>Cyclobacteriaceae</taxon>
        <taxon>Belliella</taxon>
    </lineage>
</organism>
<gene>
    <name evidence="2" type="ORF">ACFSKL_20250</name>
</gene>
<evidence type="ECO:0000313" key="2">
    <source>
        <dbReference type="EMBL" id="MFD2037142.1"/>
    </source>
</evidence>
<accession>A0ABW4VQR1</accession>
<comment type="caution">
    <text evidence="2">The sequence shown here is derived from an EMBL/GenBank/DDBJ whole genome shotgun (WGS) entry which is preliminary data.</text>
</comment>
<proteinExistence type="predicted"/>
<name>A0ABW4VQR1_9BACT</name>
<keyword evidence="1" id="KW-0812">Transmembrane</keyword>
<evidence type="ECO:0000313" key="3">
    <source>
        <dbReference type="Proteomes" id="UP001597361"/>
    </source>
</evidence>
<keyword evidence="1" id="KW-1133">Transmembrane helix</keyword>
<keyword evidence="1" id="KW-0472">Membrane</keyword>
<protein>
    <recommendedName>
        <fullName evidence="4">PH domain-containing protein</fullName>
    </recommendedName>
</protein>
<evidence type="ECO:0000256" key="1">
    <source>
        <dbReference type="SAM" id="Phobius"/>
    </source>
</evidence>
<feature type="transmembrane region" description="Helical" evidence="1">
    <location>
        <begin position="40"/>
        <end position="59"/>
    </location>
</feature>